<dbReference type="GeneTree" id="ENSGT00940000155425"/>
<feature type="region of interest" description="Disordered" evidence="1">
    <location>
        <begin position="1"/>
        <end position="54"/>
    </location>
</feature>
<evidence type="ECO:0000256" key="1">
    <source>
        <dbReference type="SAM" id="MobiDB-lite"/>
    </source>
</evidence>
<keyword evidence="3" id="KW-1185">Reference proteome</keyword>
<evidence type="ECO:0000313" key="3">
    <source>
        <dbReference type="Proteomes" id="UP000002281"/>
    </source>
</evidence>
<reference evidence="2" key="3">
    <citation type="submission" date="2025-09" db="UniProtKB">
        <authorList>
            <consortium name="Ensembl"/>
        </authorList>
    </citation>
    <scope>IDENTIFICATION</scope>
    <source>
        <strain evidence="2">Thoroughbred</strain>
    </source>
</reference>
<name>A0A9L0S6D4_HORSE</name>
<gene>
    <name evidence="2" type="primary">PDIA3</name>
</gene>
<sequence length="182" mass="18789">PISSSAPPPPRFRSRRPRSPPGPARRLGPAPHSGHSAVTSWSRPPDAGASQPIGGCHTAARAGLGVGTSGCRSAWARRAGRACVVAGPASAVPAEPRPSWPPPPHLAAMHLRRLALLPGVALLLAAARLAAASDVLELTDDNFESRISDTGSAGLMLVEFFAPCPELTSAADPPLFAEEDWP</sequence>
<organism evidence="2 3">
    <name type="scientific">Equus caballus</name>
    <name type="common">Horse</name>
    <dbReference type="NCBI Taxonomy" id="9796"/>
    <lineage>
        <taxon>Eukaryota</taxon>
        <taxon>Metazoa</taxon>
        <taxon>Chordata</taxon>
        <taxon>Craniata</taxon>
        <taxon>Vertebrata</taxon>
        <taxon>Euteleostomi</taxon>
        <taxon>Mammalia</taxon>
        <taxon>Eutheria</taxon>
        <taxon>Laurasiatheria</taxon>
        <taxon>Perissodactyla</taxon>
        <taxon>Equidae</taxon>
        <taxon>Equus</taxon>
    </lineage>
</organism>
<accession>A0A9L0S6D4</accession>
<reference evidence="2" key="2">
    <citation type="submission" date="2025-08" db="UniProtKB">
        <authorList>
            <consortium name="Ensembl"/>
        </authorList>
    </citation>
    <scope>IDENTIFICATION</scope>
    <source>
        <strain evidence="2">Thoroughbred</strain>
    </source>
</reference>
<feature type="compositionally biased region" description="Pro residues" evidence="1">
    <location>
        <begin position="1"/>
        <end position="11"/>
    </location>
</feature>
<reference evidence="2 3" key="1">
    <citation type="journal article" date="2009" name="Science">
        <title>Genome sequence, comparative analysis, and population genetics of the domestic horse.</title>
        <authorList>
            <consortium name="Broad Institute Genome Sequencing Platform"/>
            <consortium name="Broad Institute Whole Genome Assembly Team"/>
            <person name="Wade C.M."/>
            <person name="Giulotto E."/>
            <person name="Sigurdsson S."/>
            <person name="Zoli M."/>
            <person name="Gnerre S."/>
            <person name="Imsland F."/>
            <person name="Lear T.L."/>
            <person name="Adelson D.L."/>
            <person name="Bailey E."/>
            <person name="Bellone R.R."/>
            <person name="Bloecker H."/>
            <person name="Distl O."/>
            <person name="Edgar R.C."/>
            <person name="Garber M."/>
            <person name="Leeb T."/>
            <person name="Mauceli E."/>
            <person name="MacLeod J.N."/>
            <person name="Penedo M.C.T."/>
            <person name="Raison J.M."/>
            <person name="Sharpe T."/>
            <person name="Vogel J."/>
            <person name="Andersson L."/>
            <person name="Antczak D.F."/>
            <person name="Biagi T."/>
            <person name="Binns M.M."/>
            <person name="Chowdhary B.P."/>
            <person name="Coleman S.J."/>
            <person name="Della Valle G."/>
            <person name="Fryc S."/>
            <person name="Guerin G."/>
            <person name="Hasegawa T."/>
            <person name="Hill E.W."/>
            <person name="Jurka J."/>
            <person name="Kiialainen A."/>
            <person name="Lindgren G."/>
            <person name="Liu J."/>
            <person name="Magnani E."/>
            <person name="Mickelson J.R."/>
            <person name="Murray J."/>
            <person name="Nergadze S.G."/>
            <person name="Onofrio R."/>
            <person name="Pedroni S."/>
            <person name="Piras M.F."/>
            <person name="Raudsepp T."/>
            <person name="Rocchi M."/>
            <person name="Roeed K.H."/>
            <person name="Ryder O.A."/>
            <person name="Searle S."/>
            <person name="Skow L."/>
            <person name="Swinburne J.E."/>
            <person name="Syvaenen A.C."/>
            <person name="Tozaki T."/>
            <person name="Valberg S.J."/>
            <person name="Vaudin M."/>
            <person name="White J.R."/>
            <person name="Zody M.C."/>
            <person name="Lander E.S."/>
            <person name="Lindblad-Toh K."/>
        </authorList>
    </citation>
    <scope>NUCLEOTIDE SEQUENCE [LARGE SCALE GENOMIC DNA]</scope>
    <source>
        <strain evidence="2 3">Thoroughbred</strain>
    </source>
</reference>
<dbReference type="Proteomes" id="UP000002281">
    <property type="component" value="Chromosome 1"/>
</dbReference>
<protein>
    <submittedName>
        <fullName evidence="2">Protein disulfide isomerase family A member 3</fullName>
    </submittedName>
</protein>
<evidence type="ECO:0000313" key="2">
    <source>
        <dbReference type="Ensembl" id="ENSECAP00000071676.1"/>
    </source>
</evidence>
<dbReference type="Ensembl" id="ENSECAT00000126646.1">
    <property type="protein sequence ID" value="ENSECAP00000071676.1"/>
    <property type="gene ID" value="ENSECAG00000020252.3"/>
</dbReference>
<proteinExistence type="predicted"/>
<dbReference type="AlphaFoldDB" id="A0A9L0S6D4"/>